<evidence type="ECO:0000313" key="2">
    <source>
        <dbReference type="EMBL" id="CAG5067690.1"/>
    </source>
</evidence>
<dbReference type="RefSeq" id="WP_215231843.1">
    <property type="nucleotide sequence ID" value="NZ_CAJRAU010000001.1"/>
</dbReference>
<dbReference type="PANTHER" id="PTHR15239:SF6">
    <property type="entry name" value="RIBOSOME QUALITY CONTROL COMPLEX SUBUNIT NEMF"/>
    <property type="match status" value="1"/>
</dbReference>
<dbReference type="Pfam" id="PF05833">
    <property type="entry name" value="NFACT_N"/>
    <property type="match status" value="1"/>
</dbReference>
<dbReference type="InterPro" id="IPR008532">
    <property type="entry name" value="NFACT_RNA-bd"/>
</dbReference>
<gene>
    <name evidence="2" type="ORF">DYBT9623_00411</name>
</gene>
<name>A0ABM8UK98_9BACT</name>
<organism evidence="2 3">
    <name type="scientific">Dyadobacter linearis</name>
    <dbReference type="NCBI Taxonomy" id="2823330"/>
    <lineage>
        <taxon>Bacteria</taxon>
        <taxon>Pseudomonadati</taxon>
        <taxon>Bacteroidota</taxon>
        <taxon>Cytophagia</taxon>
        <taxon>Cytophagales</taxon>
        <taxon>Spirosomataceae</taxon>
        <taxon>Dyadobacter</taxon>
    </lineage>
</organism>
<keyword evidence="3" id="KW-1185">Reference proteome</keyword>
<feature type="domain" description="NFACT RNA-binding" evidence="1">
    <location>
        <begin position="414"/>
        <end position="510"/>
    </location>
</feature>
<evidence type="ECO:0000259" key="1">
    <source>
        <dbReference type="Pfam" id="PF05670"/>
    </source>
</evidence>
<sequence>MHQNYHFLKQLAPALHDRLAGKYFIEAFSQEKDEIILIFADQAWEEELINPFFLKATLTSQFACLSFPDKFDRARKNSVNLFTDFENKPVSLVRVFKNERAIKVQFLDDSALVFKLFGNRSNLLSFDNAGSIIQVFNNKLTPDKSLSLASLDRDVDQSFEAYLQNNLDHKALFPTFGKLVNAYLSEKLKGKEEPQERWNVIQEVLEQLDAGEFYLIKNELEPALVLFEIGEVIEEYTDPVEALNAFYITYIRLSGLDREKADWLRILRKRIQQTDNYLENTFEKLVELENAVRNDEIGNIIMANMHAIPERTEKVELFDFYRDTQIVVKLKKELSAQKNAENYYRKSKNEKIELARLNDSLAFREKERAELALHLEQIGAFESLRELRAYVKTHQLDGKKAEVPVSELFKRVEFMGYVILIGRNAKNNDVLTKQYAGKEDLWLHAKDVTGSHVVVKNQSGKPFPAPVIERAAELAAFYSKRKNDSLCPVIYTPKKFVRKPKGLPDGAVVIDKESVVMVVARGE</sequence>
<dbReference type="InterPro" id="IPR051608">
    <property type="entry name" value="RQC_Subunit_NEMF"/>
</dbReference>
<accession>A0ABM8UK98</accession>
<dbReference type="Pfam" id="PF05670">
    <property type="entry name" value="NFACT-R_1"/>
    <property type="match status" value="1"/>
</dbReference>
<reference evidence="2 3" key="1">
    <citation type="submission" date="2021-04" db="EMBL/GenBank/DDBJ databases">
        <authorList>
            <person name="Rodrigo-Torres L."/>
            <person name="Arahal R. D."/>
            <person name="Lucena T."/>
        </authorList>
    </citation>
    <scope>NUCLEOTIDE SEQUENCE [LARGE SCALE GENOMIC DNA]</scope>
    <source>
        <strain evidence="2 3">CECT 9623</strain>
    </source>
</reference>
<proteinExistence type="predicted"/>
<dbReference type="Proteomes" id="UP000679725">
    <property type="component" value="Unassembled WGS sequence"/>
</dbReference>
<comment type="caution">
    <text evidence="2">The sequence shown here is derived from an EMBL/GenBank/DDBJ whole genome shotgun (WGS) entry which is preliminary data.</text>
</comment>
<dbReference type="EMBL" id="CAJRAU010000001">
    <property type="protein sequence ID" value="CAG5067690.1"/>
    <property type="molecule type" value="Genomic_DNA"/>
</dbReference>
<evidence type="ECO:0000313" key="3">
    <source>
        <dbReference type="Proteomes" id="UP000679725"/>
    </source>
</evidence>
<dbReference type="PANTHER" id="PTHR15239">
    <property type="entry name" value="NUCLEAR EXPORT MEDIATOR FACTOR NEMF"/>
    <property type="match status" value="1"/>
</dbReference>
<protein>
    <recommendedName>
        <fullName evidence="1">NFACT RNA-binding domain-containing protein</fullName>
    </recommendedName>
</protein>